<dbReference type="Proteomes" id="UP001595625">
    <property type="component" value="Unassembled WGS sequence"/>
</dbReference>
<name>A0ABV7KT28_PLAOK</name>
<keyword evidence="2" id="KW-1185">Reference proteome</keyword>
<reference evidence="2" key="1">
    <citation type="journal article" date="2019" name="Int. J. Syst. Evol. Microbiol.">
        <title>The Global Catalogue of Microorganisms (GCM) 10K type strain sequencing project: providing services to taxonomists for standard genome sequencing and annotation.</title>
        <authorList>
            <consortium name="The Broad Institute Genomics Platform"/>
            <consortium name="The Broad Institute Genome Sequencing Center for Infectious Disease"/>
            <person name="Wu L."/>
            <person name="Ma J."/>
        </authorList>
    </citation>
    <scope>NUCLEOTIDE SEQUENCE [LARGE SCALE GENOMIC DNA]</scope>
    <source>
        <strain evidence="2">CCM 320</strain>
    </source>
</reference>
<comment type="caution">
    <text evidence="1">The sequence shown here is derived from an EMBL/GenBank/DDBJ whole genome shotgun (WGS) entry which is preliminary data.</text>
</comment>
<accession>A0ABV7KT28</accession>
<sequence>MDFIVGLAILIVIGISSSNIERRLKSIDETNKRVIEVLEEIKDKK</sequence>
<evidence type="ECO:0000313" key="2">
    <source>
        <dbReference type="Proteomes" id="UP001595625"/>
    </source>
</evidence>
<dbReference type="RefSeq" id="WP_165850214.1">
    <property type="nucleotide sequence ID" value="NZ_JBHRUJ010000026.1"/>
</dbReference>
<dbReference type="EMBL" id="JBHRUJ010000026">
    <property type="protein sequence ID" value="MFC3212680.1"/>
    <property type="molecule type" value="Genomic_DNA"/>
</dbReference>
<protein>
    <submittedName>
        <fullName evidence="1">Uncharacterized protein</fullName>
    </submittedName>
</protein>
<gene>
    <name evidence="1" type="ORF">ACFOEJ_16520</name>
</gene>
<proteinExistence type="predicted"/>
<organism evidence="1 2">
    <name type="scientific">Planomicrobium okeanokoites</name>
    <name type="common">Planococcus okeanokoites</name>
    <name type="synonym">Flavobacterium okeanokoites</name>
    <dbReference type="NCBI Taxonomy" id="244"/>
    <lineage>
        <taxon>Bacteria</taxon>
        <taxon>Bacillati</taxon>
        <taxon>Bacillota</taxon>
        <taxon>Bacilli</taxon>
        <taxon>Bacillales</taxon>
        <taxon>Caryophanaceae</taxon>
        <taxon>Planomicrobium</taxon>
    </lineage>
</organism>
<evidence type="ECO:0000313" key="1">
    <source>
        <dbReference type="EMBL" id="MFC3212680.1"/>
    </source>
</evidence>